<accession>A0A369JCV3</accession>
<feature type="transmembrane region" description="Helical" evidence="3">
    <location>
        <begin position="411"/>
        <end position="432"/>
    </location>
</feature>
<evidence type="ECO:0000313" key="5">
    <source>
        <dbReference type="Proteomes" id="UP000076154"/>
    </source>
</evidence>
<comment type="similarity">
    <text evidence="2">Belongs to the major facilitator superfamily. Monocarboxylate porter (TC 2.A.1.13) family.</text>
</comment>
<evidence type="ECO:0000256" key="1">
    <source>
        <dbReference type="ARBA" id="ARBA00004141"/>
    </source>
</evidence>
<dbReference type="Pfam" id="PF07690">
    <property type="entry name" value="MFS_1"/>
    <property type="match status" value="1"/>
</dbReference>
<dbReference type="Gene3D" id="1.20.1250.20">
    <property type="entry name" value="MFS general substrate transporter like domains"/>
    <property type="match status" value="2"/>
</dbReference>
<dbReference type="PANTHER" id="PTHR11360">
    <property type="entry name" value="MONOCARBOXYLATE TRANSPORTER"/>
    <property type="match status" value="1"/>
</dbReference>
<keyword evidence="5" id="KW-1185">Reference proteome</keyword>
<dbReference type="InParanoid" id="A0A369JCV3"/>
<protein>
    <submittedName>
        <fullName evidence="4">Riboflavin transporter MCH5</fullName>
    </submittedName>
</protein>
<sequence length="561" mass="61269">MDWHTRPHGTSSGPHTRNECRGTFIDRHGTDRILLSSVVCASNLNPTSCADCNRIIDCVDNHPTLNRRIGVWAAEIWDPSDQKRHILRARFEMMTLPVVPVPETEKSSSATLTKVDVDKVESDEAGRPQADDFPDGGWRAWSVVLGVWVYQCCTFGYTNTFGVFNDFYVREYLHENYTSSQISWIGSVQLCLVLSSGLVAGRGFDQGYFYHLTIGGACLFVFCLFMISLTKPEQYYQIFLAQGLGLGIAIGVCYVPGLALISQYFYRRRAIAMSIAATGSAAGGALHPIMLNRLFHGSLGFHSSVRASAGMCLGLFALALPLLKPRLPPSRRHSSLLSTFRIFVRDVPYVIMTFGTTITYAGLYFPIFFVQLNAIKNGIEPKLAFYTIAILNTASILGRILPALVVPRVGVFNVVIPCLGAASILIYCTLVVNTAAGTIIFAILYGFFSGTYAGLLGPMIGSLAKSDSEIGARMGICLAFTGIGALVGTPISGALLSTSFIWWRPITESWTSSTKRTHITIRETLELIAVTADRLPDNKMNLLKLVPCVLHARTTLAGSAS</sequence>
<organism evidence="4 5">
    <name type="scientific">Hypsizygus marmoreus</name>
    <name type="common">White beech mushroom</name>
    <name type="synonym">Agaricus marmoreus</name>
    <dbReference type="NCBI Taxonomy" id="39966"/>
    <lineage>
        <taxon>Eukaryota</taxon>
        <taxon>Fungi</taxon>
        <taxon>Dikarya</taxon>
        <taxon>Basidiomycota</taxon>
        <taxon>Agaricomycotina</taxon>
        <taxon>Agaricomycetes</taxon>
        <taxon>Agaricomycetidae</taxon>
        <taxon>Agaricales</taxon>
        <taxon>Tricholomatineae</taxon>
        <taxon>Lyophyllaceae</taxon>
        <taxon>Hypsizygus</taxon>
    </lineage>
</organism>
<dbReference type="GO" id="GO:0022857">
    <property type="term" value="F:transmembrane transporter activity"/>
    <property type="evidence" value="ECO:0007669"/>
    <property type="project" value="InterPro"/>
</dbReference>
<dbReference type="OrthoDB" id="6499973at2759"/>
<name>A0A369JCV3_HYPMA</name>
<feature type="transmembrane region" description="Helical" evidence="3">
    <location>
        <begin position="383"/>
        <end position="404"/>
    </location>
</feature>
<dbReference type="AlphaFoldDB" id="A0A369JCV3"/>
<reference evidence="4" key="1">
    <citation type="submission" date="2018-04" db="EMBL/GenBank/DDBJ databases">
        <title>Whole genome sequencing of Hypsizygus marmoreus.</title>
        <authorList>
            <person name="Choi I.-G."/>
            <person name="Min B."/>
            <person name="Kim J.-G."/>
            <person name="Kim S."/>
            <person name="Oh Y.-L."/>
            <person name="Kong W.-S."/>
            <person name="Park H."/>
            <person name="Jeong J."/>
            <person name="Song E.-S."/>
        </authorList>
    </citation>
    <scope>NUCLEOTIDE SEQUENCE [LARGE SCALE GENOMIC DNA]</scope>
    <source>
        <strain evidence="4">51987-8</strain>
    </source>
</reference>
<feature type="transmembrane region" description="Helical" evidence="3">
    <location>
        <begin position="438"/>
        <end position="464"/>
    </location>
</feature>
<feature type="transmembrane region" description="Helical" evidence="3">
    <location>
        <begin position="182"/>
        <end position="201"/>
    </location>
</feature>
<evidence type="ECO:0000313" key="4">
    <source>
        <dbReference type="EMBL" id="RDB17264.1"/>
    </source>
</evidence>
<keyword evidence="3" id="KW-0812">Transmembrane</keyword>
<keyword evidence="3" id="KW-1133">Transmembrane helix</keyword>
<comment type="subcellular location">
    <subcellularLocation>
        <location evidence="1">Membrane</location>
        <topology evidence="1">Multi-pass membrane protein</topology>
    </subcellularLocation>
</comment>
<gene>
    <name evidence="4" type="primary">MCH5_15</name>
    <name evidence="4" type="ORF">Hypma_001701</name>
</gene>
<dbReference type="PANTHER" id="PTHR11360:SF284">
    <property type="entry name" value="EG:103B4.3 PROTEIN-RELATED"/>
    <property type="match status" value="1"/>
</dbReference>
<proteinExistence type="inferred from homology"/>
<dbReference type="SUPFAM" id="SSF103473">
    <property type="entry name" value="MFS general substrate transporter"/>
    <property type="match status" value="1"/>
</dbReference>
<dbReference type="EMBL" id="LUEZ02000113">
    <property type="protein sequence ID" value="RDB17264.1"/>
    <property type="molecule type" value="Genomic_DNA"/>
</dbReference>
<evidence type="ECO:0000256" key="3">
    <source>
        <dbReference type="SAM" id="Phobius"/>
    </source>
</evidence>
<dbReference type="InterPro" id="IPR036259">
    <property type="entry name" value="MFS_trans_sf"/>
</dbReference>
<dbReference type="Proteomes" id="UP000076154">
    <property type="component" value="Unassembled WGS sequence"/>
</dbReference>
<feature type="transmembrane region" description="Helical" evidence="3">
    <location>
        <begin position="476"/>
        <end position="503"/>
    </location>
</feature>
<feature type="transmembrane region" description="Helical" evidence="3">
    <location>
        <begin position="270"/>
        <end position="291"/>
    </location>
</feature>
<feature type="transmembrane region" description="Helical" evidence="3">
    <location>
        <begin position="235"/>
        <end position="258"/>
    </location>
</feature>
<dbReference type="InterPro" id="IPR050327">
    <property type="entry name" value="Proton-linked_MCT"/>
</dbReference>
<evidence type="ECO:0000256" key="2">
    <source>
        <dbReference type="ARBA" id="ARBA00006727"/>
    </source>
</evidence>
<feature type="transmembrane region" description="Helical" evidence="3">
    <location>
        <begin position="208"/>
        <end position="229"/>
    </location>
</feature>
<comment type="caution">
    <text evidence="4">The sequence shown here is derived from an EMBL/GenBank/DDBJ whole genome shotgun (WGS) entry which is preliminary data.</text>
</comment>
<dbReference type="GO" id="GO:0016020">
    <property type="term" value="C:membrane"/>
    <property type="evidence" value="ECO:0007669"/>
    <property type="project" value="UniProtKB-SubCell"/>
</dbReference>
<feature type="transmembrane region" description="Helical" evidence="3">
    <location>
        <begin position="343"/>
        <end position="363"/>
    </location>
</feature>
<dbReference type="InterPro" id="IPR011701">
    <property type="entry name" value="MFS"/>
</dbReference>
<keyword evidence="3" id="KW-0472">Membrane</keyword>